<protein>
    <submittedName>
        <fullName evidence="1">Uncharacterized protein</fullName>
    </submittedName>
</protein>
<organism evidence="1">
    <name type="scientific">bioreactor metagenome</name>
    <dbReference type="NCBI Taxonomy" id="1076179"/>
    <lineage>
        <taxon>unclassified sequences</taxon>
        <taxon>metagenomes</taxon>
        <taxon>ecological metagenomes</taxon>
    </lineage>
</organism>
<dbReference type="AlphaFoldDB" id="A0A645GZT2"/>
<accession>A0A645GZT2</accession>
<comment type="caution">
    <text evidence="1">The sequence shown here is derived from an EMBL/GenBank/DDBJ whole genome shotgun (WGS) entry which is preliminary data.</text>
</comment>
<sequence>MHTVLRQPGRDSGLETKIQKAGKQIHPCMRIIEDLRRIARRVRTNCAHIAVWRLRAYVRSNNRHNDITSQGQGAKQQIWTRIGLWVQRV</sequence>
<gene>
    <name evidence="1" type="ORF">SDC9_179775</name>
</gene>
<reference evidence="1" key="1">
    <citation type="submission" date="2019-08" db="EMBL/GenBank/DDBJ databases">
        <authorList>
            <person name="Kucharzyk K."/>
            <person name="Murdoch R.W."/>
            <person name="Higgins S."/>
            <person name="Loffler F."/>
        </authorList>
    </citation>
    <scope>NUCLEOTIDE SEQUENCE</scope>
</reference>
<proteinExistence type="predicted"/>
<evidence type="ECO:0000313" key="1">
    <source>
        <dbReference type="EMBL" id="MPN32297.1"/>
    </source>
</evidence>
<name>A0A645GZT2_9ZZZZ</name>
<dbReference type="EMBL" id="VSSQ01084223">
    <property type="protein sequence ID" value="MPN32297.1"/>
    <property type="molecule type" value="Genomic_DNA"/>
</dbReference>